<accession>A0A5E4N2R2</accession>
<name>A0A5E4N2R2_9HEMI</name>
<evidence type="ECO:0000256" key="1">
    <source>
        <dbReference type="SAM" id="MobiDB-lite"/>
    </source>
</evidence>
<keyword evidence="3" id="KW-1185">Reference proteome</keyword>
<sequence>MSARGDISSQQYDETNDIAAASEKDRNMNSSKLSGSGDSINEVSDCHNFAQT</sequence>
<proteinExistence type="predicted"/>
<reference evidence="2 3" key="1">
    <citation type="submission" date="2019-08" db="EMBL/GenBank/DDBJ databases">
        <authorList>
            <person name="Alioto T."/>
            <person name="Alioto T."/>
            <person name="Gomez Garrido J."/>
        </authorList>
    </citation>
    <scope>NUCLEOTIDE SEQUENCE [LARGE SCALE GENOMIC DNA]</scope>
</reference>
<feature type="compositionally biased region" description="Polar residues" evidence="1">
    <location>
        <begin position="28"/>
        <end position="42"/>
    </location>
</feature>
<dbReference type="EMBL" id="CABPRJ010001429">
    <property type="protein sequence ID" value="VVC35954.1"/>
    <property type="molecule type" value="Genomic_DNA"/>
</dbReference>
<dbReference type="AlphaFoldDB" id="A0A5E4N2R2"/>
<protein>
    <submittedName>
        <fullName evidence="2">Uncharacterized protein</fullName>
    </submittedName>
</protein>
<evidence type="ECO:0000313" key="2">
    <source>
        <dbReference type="EMBL" id="VVC35954.1"/>
    </source>
</evidence>
<gene>
    <name evidence="2" type="ORF">CINCED_3A010179</name>
</gene>
<evidence type="ECO:0000313" key="3">
    <source>
        <dbReference type="Proteomes" id="UP000325440"/>
    </source>
</evidence>
<organism evidence="2 3">
    <name type="scientific">Cinara cedri</name>
    <dbReference type="NCBI Taxonomy" id="506608"/>
    <lineage>
        <taxon>Eukaryota</taxon>
        <taxon>Metazoa</taxon>
        <taxon>Ecdysozoa</taxon>
        <taxon>Arthropoda</taxon>
        <taxon>Hexapoda</taxon>
        <taxon>Insecta</taxon>
        <taxon>Pterygota</taxon>
        <taxon>Neoptera</taxon>
        <taxon>Paraneoptera</taxon>
        <taxon>Hemiptera</taxon>
        <taxon>Sternorrhyncha</taxon>
        <taxon>Aphidomorpha</taxon>
        <taxon>Aphidoidea</taxon>
        <taxon>Aphididae</taxon>
        <taxon>Lachninae</taxon>
        <taxon>Cinara</taxon>
    </lineage>
</organism>
<feature type="region of interest" description="Disordered" evidence="1">
    <location>
        <begin position="1"/>
        <end position="52"/>
    </location>
</feature>
<dbReference type="Proteomes" id="UP000325440">
    <property type="component" value="Unassembled WGS sequence"/>
</dbReference>